<organism evidence="4 5">
    <name type="scientific">Plutella xylostella</name>
    <name type="common">Diamondback moth</name>
    <name type="synonym">Plutella maculipennis</name>
    <dbReference type="NCBI Taxonomy" id="51655"/>
    <lineage>
        <taxon>Eukaryota</taxon>
        <taxon>Metazoa</taxon>
        <taxon>Ecdysozoa</taxon>
        <taxon>Arthropoda</taxon>
        <taxon>Hexapoda</taxon>
        <taxon>Insecta</taxon>
        <taxon>Pterygota</taxon>
        <taxon>Neoptera</taxon>
        <taxon>Endopterygota</taxon>
        <taxon>Lepidoptera</taxon>
        <taxon>Glossata</taxon>
        <taxon>Ditrysia</taxon>
        <taxon>Yponomeutoidea</taxon>
        <taxon>Plutellidae</taxon>
        <taxon>Plutella</taxon>
    </lineage>
</organism>
<dbReference type="EMBL" id="JAHIBW010000014">
    <property type="protein sequence ID" value="KAG7304827.1"/>
    <property type="molecule type" value="Genomic_DNA"/>
</dbReference>
<evidence type="ECO:0000313" key="4">
    <source>
        <dbReference type="EMBL" id="KAG7304827.1"/>
    </source>
</evidence>
<reference evidence="4 5" key="1">
    <citation type="submission" date="2021-06" db="EMBL/GenBank/DDBJ databases">
        <title>A haploid diamondback moth (Plutella xylostella L.) genome assembly resolves 31 chromosomes and identifies a diamide resistance mutation.</title>
        <authorList>
            <person name="Ward C.M."/>
            <person name="Perry K.D."/>
            <person name="Baker G."/>
            <person name="Powis K."/>
            <person name="Heckel D.G."/>
            <person name="Baxter S.W."/>
        </authorList>
    </citation>
    <scope>NUCLEOTIDE SEQUENCE [LARGE SCALE GENOMIC DNA]</scope>
    <source>
        <strain evidence="4 5">LV</strain>
        <tissue evidence="4">Single pupa</tissue>
    </source>
</reference>
<dbReference type="InterPro" id="IPR036990">
    <property type="entry name" value="M14A-like_propep"/>
</dbReference>
<evidence type="ECO:0000313" key="5">
    <source>
        <dbReference type="Proteomes" id="UP000823941"/>
    </source>
</evidence>
<comment type="caution">
    <text evidence="4">The sequence shown here is derived from an EMBL/GenBank/DDBJ whole genome shotgun (WGS) entry which is preliminary data.</text>
</comment>
<feature type="domain" description="Carboxypeptidase activation peptide" evidence="3">
    <location>
        <begin position="2"/>
        <end position="52"/>
    </location>
</feature>
<keyword evidence="2" id="KW-0862">Zinc</keyword>
<protein>
    <recommendedName>
        <fullName evidence="3">Carboxypeptidase activation peptide domain-containing protein</fullName>
    </recommendedName>
</protein>
<sequence length="52" mass="5864">MLEDQLGLDIWSRPGPSRSGMVLVPKNSKEEFAYKLRLAGIKFQTAVDNVKE</sequence>
<name>A0ABQ7QI07_PLUXY</name>
<gene>
    <name evidence="4" type="ORF">JYU34_010204</name>
</gene>
<evidence type="ECO:0000256" key="1">
    <source>
        <dbReference type="ARBA" id="ARBA00022723"/>
    </source>
</evidence>
<dbReference type="Proteomes" id="UP000823941">
    <property type="component" value="Chromosome 14"/>
</dbReference>
<dbReference type="Gene3D" id="3.30.70.340">
    <property type="entry name" value="Metallocarboxypeptidase-like"/>
    <property type="match status" value="1"/>
</dbReference>
<keyword evidence="1" id="KW-0479">Metal-binding</keyword>
<keyword evidence="5" id="KW-1185">Reference proteome</keyword>
<dbReference type="InterPro" id="IPR003146">
    <property type="entry name" value="M14A_act_pep"/>
</dbReference>
<dbReference type="Pfam" id="PF02244">
    <property type="entry name" value="Propep_M14"/>
    <property type="match status" value="1"/>
</dbReference>
<proteinExistence type="predicted"/>
<evidence type="ECO:0000259" key="3">
    <source>
        <dbReference type="Pfam" id="PF02244"/>
    </source>
</evidence>
<evidence type="ECO:0000256" key="2">
    <source>
        <dbReference type="ARBA" id="ARBA00022833"/>
    </source>
</evidence>
<accession>A0ABQ7QI07</accession>
<dbReference type="SUPFAM" id="SSF54897">
    <property type="entry name" value="Protease propeptides/inhibitors"/>
    <property type="match status" value="1"/>
</dbReference>